<evidence type="ECO:0000313" key="3">
    <source>
        <dbReference type="Proteomes" id="UP001501057"/>
    </source>
</evidence>
<evidence type="ECO:0000313" key="2">
    <source>
        <dbReference type="EMBL" id="GAA1734204.1"/>
    </source>
</evidence>
<accession>A0ABN2JP14</accession>
<keyword evidence="1" id="KW-1133">Transmembrane helix</keyword>
<evidence type="ECO:0000256" key="1">
    <source>
        <dbReference type="SAM" id="Phobius"/>
    </source>
</evidence>
<keyword evidence="1" id="KW-0812">Transmembrane</keyword>
<protein>
    <submittedName>
        <fullName evidence="2">Uncharacterized protein</fullName>
    </submittedName>
</protein>
<name>A0ABN2JP14_9ACTN</name>
<reference evidence="2 3" key="1">
    <citation type="journal article" date="2019" name="Int. J. Syst. Evol. Microbiol.">
        <title>The Global Catalogue of Microorganisms (GCM) 10K type strain sequencing project: providing services to taxonomists for standard genome sequencing and annotation.</title>
        <authorList>
            <consortium name="The Broad Institute Genomics Platform"/>
            <consortium name="The Broad Institute Genome Sequencing Center for Infectious Disease"/>
            <person name="Wu L."/>
            <person name="Ma J."/>
        </authorList>
    </citation>
    <scope>NUCLEOTIDE SEQUENCE [LARGE SCALE GENOMIC DNA]</scope>
    <source>
        <strain evidence="2 3">JCM 13518</strain>
    </source>
</reference>
<dbReference type="EMBL" id="BAAAME010000002">
    <property type="protein sequence ID" value="GAA1734204.1"/>
    <property type="molecule type" value="Genomic_DNA"/>
</dbReference>
<sequence>MTPPLNSGSIAHVNLGNTDWPSAIIATIALVVSVVALARTIRRDRSAQAQQISAWVSYHEPNDLLVSSKVGAPCLIVANQSTQPIYDWHVEYYHRDALIGKTRVRPTVPGGGREVVTLNGDTQAAFRERQGVDRGEPDRAFSDIVAAVAFRDASGKQWKRDAVGNLSRAR</sequence>
<dbReference type="Proteomes" id="UP001501057">
    <property type="component" value="Unassembled WGS sequence"/>
</dbReference>
<keyword evidence="1" id="KW-0472">Membrane</keyword>
<proteinExistence type="predicted"/>
<keyword evidence="3" id="KW-1185">Reference proteome</keyword>
<feature type="transmembrane region" description="Helical" evidence="1">
    <location>
        <begin position="20"/>
        <end position="38"/>
    </location>
</feature>
<gene>
    <name evidence="2" type="ORF">GCM10009710_13550</name>
</gene>
<comment type="caution">
    <text evidence="2">The sequence shown here is derived from an EMBL/GenBank/DDBJ whole genome shotgun (WGS) entry which is preliminary data.</text>
</comment>
<organism evidence="2 3">
    <name type="scientific">Aeromicrobium alkaliterrae</name>
    <dbReference type="NCBI Taxonomy" id="302168"/>
    <lineage>
        <taxon>Bacteria</taxon>
        <taxon>Bacillati</taxon>
        <taxon>Actinomycetota</taxon>
        <taxon>Actinomycetes</taxon>
        <taxon>Propionibacteriales</taxon>
        <taxon>Nocardioidaceae</taxon>
        <taxon>Aeromicrobium</taxon>
    </lineage>
</organism>